<protein>
    <submittedName>
        <fullName evidence="1">2816_t:CDS:1</fullName>
    </submittedName>
</protein>
<evidence type="ECO:0000313" key="2">
    <source>
        <dbReference type="Proteomes" id="UP000789366"/>
    </source>
</evidence>
<reference evidence="1" key="1">
    <citation type="submission" date="2021-06" db="EMBL/GenBank/DDBJ databases">
        <authorList>
            <person name="Kallberg Y."/>
            <person name="Tangrot J."/>
            <person name="Rosling A."/>
        </authorList>
    </citation>
    <scope>NUCLEOTIDE SEQUENCE</scope>
    <source>
        <strain evidence="1">28 12/20/2015</strain>
    </source>
</reference>
<proteinExistence type="predicted"/>
<dbReference type="Proteomes" id="UP000789366">
    <property type="component" value="Unassembled WGS sequence"/>
</dbReference>
<dbReference type="EMBL" id="CAJVPW010006804">
    <property type="protein sequence ID" value="CAG8573348.1"/>
    <property type="molecule type" value="Genomic_DNA"/>
</dbReference>
<gene>
    <name evidence="1" type="ORF">SPELUC_LOCUS6079</name>
</gene>
<keyword evidence="2" id="KW-1185">Reference proteome</keyword>
<comment type="caution">
    <text evidence="1">The sequence shown here is derived from an EMBL/GenBank/DDBJ whole genome shotgun (WGS) entry which is preliminary data.</text>
</comment>
<feature type="non-terminal residue" evidence="1">
    <location>
        <position position="368"/>
    </location>
</feature>
<sequence>MVYISTNETEDDPTIKDMTYSGFNMQSMRANLESSIENFWQCIKVKSNDYTVKEETEKINSQREKFLSFVEGSIQQSHEIRKYVSNLQLLIKSFSDQPISDDNHRSLQSLLDDTNRNLNSAKKLKDQANMVKDELVKIRNNLNKYKNDVQNDSSNIRSKTKDEFDKANEEINSSATTLAVGSVAAGFGAVLTVVSVVLAPFTAGASIAIEAAVVGIIGGSAAIGGGAAVAIKEGINRPTRWAKSGDIKEKLEQERKDLTVIIDKMEEDLISIIVTIGQLVGYWEIQTEIVSDLLNKVNETKVDGKVNTLVVRAIDKSLKELEVDEFYAKDFCVTIRGLLAKDQTESKFTIPYGSAIPILMELSGTISI</sequence>
<evidence type="ECO:0000313" key="1">
    <source>
        <dbReference type="EMBL" id="CAG8573348.1"/>
    </source>
</evidence>
<accession>A0ACA9MEC4</accession>
<name>A0ACA9MEC4_9GLOM</name>
<organism evidence="1 2">
    <name type="scientific">Cetraspora pellucida</name>
    <dbReference type="NCBI Taxonomy" id="1433469"/>
    <lineage>
        <taxon>Eukaryota</taxon>
        <taxon>Fungi</taxon>
        <taxon>Fungi incertae sedis</taxon>
        <taxon>Mucoromycota</taxon>
        <taxon>Glomeromycotina</taxon>
        <taxon>Glomeromycetes</taxon>
        <taxon>Diversisporales</taxon>
        <taxon>Gigasporaceae</taxon>
        <taxon>Cetraspora</taxon>
    </lineage>
</organism>